<keyword evidence="1" id="KW-0472">Membrane</keyword>
<accession>A0ABU0N4G5</accession>
<feature type="transmembrane region" description="Helical" evidence="1">
    <location>
        <begin position="6"/>
        <end position="23"/>
    </location>
</feature>
<keyword evidence="1" id="KW-0812">Transmembrane</keyword>
<sequence>MPKEVVIVKMVVGIFFILYGLIISAIEQYKKVPLLYNSKDQVNGAINGFTCVAVGVFVSTYNLQHGVIVGIIALSIWGIEKLVLSKILKNKDEKLSQI</sequence>
<keyword evidence="3" id="KW-1185">Reference proteome</keyword>
<keyword evidence="1" id="KW-1133">Transmembrane helix</keyword>
<evidence type="ECO:0008006" key="4">
    <source>
        <dbReference type="Google" id="ProtNLM"/>
    </source>
</evidence>
<feature type="transmembrane region" description="Helical" evidence="1">
    <location>
        <begin position="67"/>
        <end position="84"/>
    </location>
</feature>
<name>A0ABU0N4G5_9FIRM</name>
<protein>
    <recommendedName>
        <fullName evidence="4">ABC transporter permease</fullName>
    </recommendedName>
</protein>
<proteinExistence type="predicted"/>
<comment type="caution">
    <text evidence="2">The sequence shown here is derived from an EMBL/GenBank/DDBJ whole genome shotgun (WGS) entry which is preliminary data.</text>
</comment>
<dbReference type="RefSeq" id="WP_307509944.1">
    <property type="nucleotide sequence ID" value="NZ_BAAACE010000030.1"/>
</dbReference>
<evidence type="ECO:0000313" key="2">
    <source>
        <dbReference type="EMBL" id="MDQ0558030.1"/>
    </source>
</evidence>
<evidence type="ECO:0000313" key="3">
    <source>
        <dbReference type="Proteomes" id="UP001232584"/>
    </source>
</evidence>
<reference evidence="2 3" key="1">
    <citation type="submission" date="2023-07" db="EMBL/GenBank/DDBJ databases">
        <title>Genomic Encyclopedia of Type Strains, Phase IV (KMG-IV): sequencing the most valuable type-strain genomes for metagenomic binning, comparative biology and taxonomic classification.</title>
        <authorList>
            <person name="Goeker M."/>
        </authorList>
    </citation>
    <scope>NUCLEOTIDE SEQUENCE [LARGE SCALE GENOMIC DNA]</scope>
    <source>
        <strain evidence="2 3">DSM 15049</strain>
    </source>
</reference>
<dbReference type="Proteomes" id="UP001232584">
    <property type="component" value="Unassembled WGS sequence"/>
</dbReference>
<evidence type="ECO:0000256" key="1">
    <source>
        <dbReference type="SAM" id="Phobius"/>
    </source>
</evidence>
<organism evidence="2 3">
    <name type="scientific">Paraclostridium ghonii</name>
    <dbReference type="NCBI Taxonomy" id="29358"/>
    <lineage>
        <taxon>Bacteria</taxon>
        <taxon>Bacillati</taxon>
        <taxon>Bacillota</taxon>
        <taxon>Clostridia</taxon>
        <taxon>Peptostreptococcales</taxon>
        <taxon>Peptostreptococcaceae</taxon>
        <taxon>Paraclostridium</taxon>
    </lineage>
</organism>
<gene>
    <name evidence="2" type="ORF">QOZ92_003165</name>
</gene>
<dbReference type="EMBL" id="JAUSWG010000017">
    <property type="protein sequence ID" value="MDQ0558030.1"/>
    <property type="molecule type" value="Genomic_DNA"/>
</dbReference>